<dbReference type="Proteomes" id="UP000095283">
    <property type="component" value="Unplaced"/>
</dbReference>
<sequence>MSHAPTLNLHERGQNKALSIAGYTVKQISDVVKCSRKPIMNFLHDQEEVGTKKSSG</sequence>
<accession>A0A1I7WST8</accession>
<organism evidence="1 2">
    <name type="scientific">Heterorhabditis bacteriophora</name>
    <name type="common">Entomopathogenic nematode worm</name>
    <dbReference type="NCBI Taxonomy" id="37862"/>
    <lineage>
        <taxon>Eukaryota</taxon>
        <taxon>Metazoa</taxon>
        <taxon>Ecdysozoa</taxon>
        <taxon>Nematoda</taxon>
        <taxon>Chromadorea</taxon>
        <taxon>Rhabditida</taxon>
        <taxon>Rhabditina</taxon>
        <taxon>Rhabditomorpha</taxon>
        <taxon>Strongyloidea</taxon>
        <taxon>Heterorhabditidae</taxon>
        <taxon>Heterorhabditis</taxon>
    </lineage>
</organism>
<dbReference type="WBParaSite" id="Hba_08157">
    <property type="protein sequence ID" value="Hba_08157"/>
    <property type="gene ID" value="Hba_08157"/>
</dbReference>
<evidence type="ECO:0000313" key="1">
    <source>
        <dbReference type="Proteomes" id="UP000095283"/>
    </source>
</evidence>
<protein>
    <submittedName>
        <fullName evidence="2">HTH_7 domain-containing protein</fullName>
    </submittedName>
</protein>
<dbReference type="Gene3D" id="1.10.10.60">
    <property type="entry name" value="Homeodomain-like"/>
    <property type="match status" value="1"/>
</dbReference>
<name>A0A1I7WST8_HETBA</name>
<keyword evidence="1" id="KW-1185">Reference proteome</keyword>
<proteinExistence type="predicted"/>
<evidence type="ECO:0000313" key="2">
    <source>
        <dbReference type="WBParaSite" id="Hba_08157"/>
    </source>
</evidence>
<dbReference type="AlphaFoldDB" id="A0A1I7WST8"/>
<reference evidence="2" key="1">
    <citation type="submission" date="2016-11" db="UniProtKB">
        <authorList>
            <consortium name="WormBaseParasite"/>
        </authorList>
    </citation>
    <scope>IDENTIFICATION</scope>
</reference>